<dbReference type="Pfam" id="PF00668">
    <property type="entry name" value="Condensation"/>
    <property type="match status" value="1"/>
</dbReference>
<dbReference type="Gene3D" id="3.30.559.30">
    <property type="entry name" value="Nonribosomal peptide synthetase, condensation domain"/>
    <property type="match status" value="1"/>
</dbReference>
<dbReference type="GO" id="GO:0008610">
    <property type="term" value="P:lipid biosynthetic process"/>
    <property type="evidence" value="ECO:0007669"/>
    <property type="project" value="UniProtKB-ARBA"/>
</dbReference>
<dbReference type="Proteomes" id="UP000199417">
    <property type="component" value="Unassembled WGS sequence"/>
</dbReference>
<dbReference type="AlphaFoldDB" id="A0A1G6VME9"/>
<reference evidence="3 4" key="1">
    <citation type="submission" date="2016-10" db="EMBL/GenBank/DDBJ databases">
        <authorList>
            <person name="de Groot N.N."/>
        </authorList>
    </citation>
    <scope>NUCLEOTIDE SEQUENCE [LARGE SCALE GENOMIC DNA]</scope>
    <source>
        <strain evidence="3 4">JCM 11308</strain>
    </source>
</reference>
<keyword evidence="4" id="KW-1185">Reference proteome</keyword>
<feature type="domain" description="Condensation" evidence="2">
    <location>
        <begin position="125"/>
        <end position="397"/>
    </location>
</feature>
<dbReference type="Gene3D" id="3.30.559.10">
    <property type="entry name" value="Chloramphenicol acetyltransferase-like domain"/>
    <property type="match status" value="1"/>
</dbReference>
<evidence type="ECO:0000259" key="2">
    <source>
        <dbReference type="Pfam" id="PF00668"/>
    </source>
</evidence>
<proteinExistence type="predicted"/>
<gene>
    <name evidence="3" type="ORF">SAMN05444580_10562</name>
</gene>
<organism evidence="3 4">
    <name type="scientific">Rhodococcus tukisamuensis</name>
    <dbReference type="NCBI Taxonomy" id="168276"/>
    <lineage>
        <taxon>Bacteria</taxon>
        <taxon>Bacillati</taxon>
        <taxon>Actinomycetota</taxon>
        <taxon>Actinomycetes</taxon>
        <taxon>Mycobacteriales</taxon>
        <taxon>Nocardiaceae</taxon>
        <taxon>Rhodococcus</taxon>
    </lineage>
</organism>
<dbReference type="InterPro" id="IPR023213">
    <property type="entry name" value="CAT-like_dom_sf"/>
</dbReference>
<evidence type="ECO:0000256" key="1">
    <source>
        <dbReference type="SAM" id="MobiDB-lite"/>
    </source>
</evidence>
<dbReference type="EMBL" id="FNAB01000005">
    <property type="protein sequence ID" value="SDD54691.1"/>
    <property type="molecule type" value="Genomic_DNA"/>
</dbReference>
<evidence type="ECO:0000313" key="3">
    <source>
        <dbReference type="EMBL" id="SDD54691.1"/>
    </source>
</evidence>
<dbReference type="InterPro" id="IPR001242">
    <property type="entry name" value="Condensation_dom"/>
</dbReference>
<dbReference type="GO" id="GO:0003824">
    <property type="term" value="F:catalytic activity"/>
    <property type="evidence" value="ECO:0007669"/>
    <property type="project" value="InterPro"/>
</dbReference>
<evidence type="ECO:0000313" key="4">
    <source>
        <dbReference type="Proteomes" id="UP000199417"/>
    </source>
</evidence>
<protein>
    <submittedName>
        <fullName evidence="3">Condensation domain-containing protein</fullName>
    </submittedName>
</protein>
<accession>A0A1G6VME9</accession>
<feature type="region of interest" description="Disordered" evidence="1">
    <location>
        <begin position="21"/>
        <end position="50"/>
    </location>
</feature>
<sequence>MWSSVPDDSVCDVNPVSILRGGRRARRTGAPGPHTNSASTPAAVGSEPVPLASGPGELWRAQVQRPDLALWVAHCVEIRCAEMGGVEIGGAAGVGSGSGARLDVDRLRAASRCATAELGTGLVRFVVVDGLPHQLFDPTLDVEPDYLDLRDEVSPRAAAEAWMRAELTGPVDFGNDRLARIAVLQIGDAHHLWFSRAHRTVLDGFGAVTLLARAAELYDAATGGGAARPNRALAPSAIDDLDRGYAASQRRRTDAAYWAERLAGAPAYTGLAGEVAPGFGPGELAPADGPRRGDLTVDAVLPGGSDLLVAAERRYGLGSAALAASALAAYLARVTGRTDLVLDLPVPARMGAGLRYSGGSRENTVPLRLHAPVDATVGELLADAHQALVGAVQHQQFRVAAGDGPVAHGPLLQVALSPREIRLTGLDVEIRDLSTSPVVDLRVELAECPDGIVRLGFTANPYRYDEGTLARHHRRFLWLFTRLLEAAPSDLIGELRTEPKVPLRVV</sequence>
<name>A0A1G6VME9_9NOCA</name>
<dbReference type="SUPFAM" id="SSF52777">
    <property type="entry name" value="CoA-dependent acyltransferases"/>
    <property type="match status" value="2"/>
</dbReference>
<dbReference type="STRING" id="168276.SAMN05444580_10562"/>